<name>A0A0R3VTN4_TAEAS</name>
<reference evidence="4" key="1">
    <citation type="submission" date="2017-02" db="UniProtKB">
        <authorList>
            <consortium name="WormBaseParasite"/>
        </authorList>
    </citation>
    <scope>IDENTIFICATION</scope>
</reference>
<evidence type="ECO:0000256" key="1">
    <source>
        <dbReference type="SAM" id="MobiDB-lite"/>
    </source>
</evidence>
<dbReference type="EMBL" id="UYRS01000086">
    <property type="protein sequence ID" value="VDK21364.1"/>
    <property type="molecule type" value="Genomic_DNA"/>
</dbReference>
<feature type="compositionally biased region" description="Low complexity" evidence="1">
    <location>
        <begin position="96"/>
        <end position="108"/>
    </location>
</feature>
<accession>A0A0R3VTN4</accession>
<proteinExistence type="predicted"/>
<reference evidence="2 3" key="2">
    <citation type="submission" date="2018-11" db="EMBL/GenBank/DDBJ databases">
        <authorList>
            <consortium name="Pathogen Informatics"/>
        </authorList>
    </citation>
    <scope>NUCLEOTIDE SEQUENCE [LARGE SCALE GENOMIC DNA]</scope>
</reference>
<sequence>MAIAICADGLRCDIMGVGNADKCVNIDHSALDIRIVDIVTDDGMTTTATVTVMTAAMTTFDQVVHDLKELAGIQDEAAEGCQGCQQAWGDAYDSGPYQQPSRMQQRYQPMPPPQQGQGQFQPLQEQQQQQQQQQQPQQKPPPPELEELRKNVFKGIKEFSKSLKKQQWYGDMDYVRSTRKVKHGHKDESLEDHRKQSRRRDWIQHY</sequence>
<dbReference type="OrthoDB" id="6284853at2759"/>
<dbReference type="WBParaSite" id="TASK_0000061301-mRNA-1">
    <property type="protein sequence ID" value="TASK_0000061301-mRNA-1"/>
    <property type="gene ID" value="TASK_0000061301"/>
</dbReference>
<feature type="region of interest" description="Disordered" evidence="1">
    <location>
        <begin position="92"/>
        <end position="145"/>
    </location>
</feature>
<evidence type="ECO:0000313" key="3">
    <source>
        <dbReference type="Proteomes" id="UP000282613"/>
    </source>
</evidence>
<organism evidence="4">
    <name type="scientific">Taenia asiatica</name>
    <name type="common">Asian tapeworm</name>
    <dbReference type="NCBI Taxonomy" id="60517"/>
    <lineage>
        <taxon>Eukaryota</taxon>
        <taxon>Metazoa</taxon>
        <taxon>Spiralia</taxon>
        <taxon>Lophotrochozoa</taxon>
        <taxon>Platyhelminthes</taxon>
        <taxon>Cestoda</taxon>
        <taxon>Eucestoda</taxon>
        <taxon>Cyclophyllidea</taxon>
        <taxon>Taeniidae</taxon>
        <taxon>Taenia</taxon>
    </lineage>
</organism>
<evidence type="ECO:0000313" key="4">
    <source>
        <dbReference type="WBParaSite" id="TASK_0000061301-mRNA-1"/>
    </source>
</evidence>
<feature type="compositionally biased region" description="Basic and acidic residues" evidence="1">
    <location>
        <begin position="185"/>
        <end position="206"/>
    </location>
</feature>
<protein>
    <submittedName>
        <fullName evidence="2 4">Uncharacterized protein</fullName>
    </submittedName>
</protein>
<keyword evidence="3" id="KW-1185">Reference proteome</keyword>
<gene>
    <name evidence="2" type="ORF">TASK_LOCUS614</name>
</gene>
<dbReference type="AlphaFoldDB" id="A0A0R3VTN4"/>
<feature type="compositionally biased region" description="Low complexity" evidence="1">
    <location>
        <begin position="115"/>
        <end position="137"/>
    </location>
</feature>
<dbReference type="Proteomes" id="UP000282613">
    <property type="component" value="Unassembled WGS sequence"/>
</dbReference>
<evidence type="ECO:0000313" key="2">
    <source>
        <dbReference type="EMBL" id="VDK21364.1"/>
    </source>
</evidence>
<feature type="region of interest" description="Disordered" evidence="1">
    <location>
        <begin position="178"/>
        <end position="206"/>
    </location>
</feature>